<keyword evidence="3" id="KW-0812">Transmembrane</keyword>
<dbReference type="EMBL" id="JBHRXK010000003">
    <property type="protein sequence ID" value="MFC3551002.1"/>
    <property type="molecule type" value="Genomic_DNA"/>
</dbReference>
<dbReference type="RefSeq" id="WP_386758759.1">
    <property type="nucleotide sequence ID" value="NZ_JBHRXK010000003.1"/>
</dbReference>
<evidence type="ECO:0000256" key="2">
    <source>
        <dbReference type="ARBA" id="ARBA00022448"/>
    </source>
</evidence>
<keyword evidence="8" id="KW-1185">Reference proteome</keyword>
<evidence type="ECO:0000256" key="3">
    <source>
        <dbReference type="ARBA" id="ARBA00023114"/>
    </source>
</evidence>
<evidence type="ECO:0000313" key="7">
    <source>
        <dbReference type="EMBL" id="MFC3551002.1"/>
    </source>
</evidence>
<gene>
    <name evidence="7" type="ORF">ACFOLC_08210</name>
</gene>
<feature type="chain" id="PRO_5045809330" evidence="6">
    <location>
        <begin position="22"/>
        <end position="481"/>
    </location>
</feature>
<organism evidence="7 8">
    <name type="scientific">Lysobacter cavernae</name>
    <dbReference type="NCBI Taxonomy" id="1685901"/>
    <lineage>
        <taxon>Bacteria</taxon>
        <taxon>Pseudomonadati</taxon>
        <taxon>Pseudomonadota</taxon>
        <taxon>Gammaproteobacteria</taxon>
        <taxon>Lysobacterales</taxon>
        <taxon>Lysobacteraceae</taxon>
        <taxon>Lysobacter</taxon>
    </lineage>
</organism>
<dbReference type="InterPro" id="IPR003684">
    <property type="entry name" value="Porin_alphabac"/>
</dbReference>
<keyword evidence="2" id="KW-0813">Transport</keyword>
<comment type="caution">
    <text evidence="7">The sequence shown here is derived from an EMBL/GenBank/DDBJ whole genome shotgun (WGS) entry which is preliminary data.</text>
</comment>
<evidence type="ECO:0000256" key="6">
    <source>
        <dbReference type="SAM" id="SignalP"/>
    </source>
</evidence>
<protein>
    <submittedName>
        <fullName evidence="7">DcaP family trimeric outer membrane transporter</fullName>
    </submittedName>
</protein>
<dbReference type="Pfam" id="PF02530">
    <property type="entry name" value="Porin_2"/>
    <property type="match status" value="1"/>
</dbReference>
<accession>A0ABV7RQU6</accession>
<feature type="compositionally biased region" description="Polar residues" evidence="5">
    <location>
        <begin position="109"/>
        <end position="120"/>
    </location>
</feature>
<sequence length="481" mass="52059">MRFRTPTIACLLALTAAPAHGQDTAESLRGEIEVLKRSLQSLEARLQAIEPTPFAATTAPAPAPGKPSTAAVASVAPQVTAGASPAVTEVPGVLPSLLPDRESVADPSSAASRVDNSASPTDPELKGFFAIPGTESMIRIGGYAKLDAIYDSRKLGDQDQFITAAIPVSSAPGSDVTNFNLHAKQTRFSFEARRQLPRGNLRFYLENDFFGGSDGYEFRLRHAYGQLGNTYAGYGYSMFMDADALPDTLDFEGPGSAPYLLVAGIHHSFEFGKGNSLTLAVENPETQIAAAEDETSTNRMPDVAATARIERDWGHLQLSGLLRRLSYIKDDSKRHDYAGGVSFTGSAAAGEQDLLLFGANWGEGIARYIADIGGSGLDAAIDANGDLRALTSYGGFFGYTHYWNQEWRSNLVYGYLHLDDEVFLSADTFRRSQYGALNLIWSPAPSWTMGMELLYGQYQQQDGRDGDALRLQGSLQYNFIK</sequence>
<name>A0ABV7RQU6_9GAMM</name>
<keyword evidence="6" id="KW-0732">Signal</keyword>
<proteinExistence type="inferred from homology"/>
<feature type="region of interest" description="Disordered" evidence="5">
    <location>
        <begin position="98"/>
        <end position="125"/>
    </location>
</feature>
<keyword evidence="4" id="KW-0472">Membrane</keyword>
<keyword evidence="3" id="KW-0406">Ion transport</keyword>
<dbReference type="SUPFAM" id="SSF56935">
    <property type="entry name" value="Porins"/>
    <property type="match status" value="1"/>
</dbReference>
<evidence type="ECO:0000256" key="1">
    <source>
        <dbReference type="ARBA" id="ARBA00009521"/>
    </source>
</evidence>
<dbReference type="Proteomes" id="UP001595740">
    <property type="component" value="Unassembled WGS sequence"/>
</dbReference>
<evidence type="ECO:0000256" key="4">
    <source>
        <dbReference type="ARBA" id="ARBA00023136"/>
    </source>
</evidence>
<reference evidence="8" key="1">
    <citation type="journal article" date="2019" name="Int. J. Syst. Evol. Microbiol.">
        <title>The Global Catalogue of Microorganisms (GCM) 10K type strain sequencing project: providing services to taxonomists for standard genome sequencing and annotation.</title>
        <authorList>
            <consortium name="The Broad Institute Genomics Platform"/>
            <consortium name="The Broad Institute Genome Sequencing Center for Infectious Disease"/>
            <person name="Wu L."/>
            <person name="Ma J."/>
        </authorList>
    </citation>
    <scope>NUCLEOTIDE SEQUENCE [LARGE SCALE GENOMIC DNA]</scope>
    <source>
        <strain evidence="8">KCTC 42875</strain>
    </source>
</reference>
<comment type="similarity">
    <text evidence="1">Belongs to the alphaproteobacteria porin family.</text>
</comment>
<keyword evidence="3" id="KW-0626">Porin</keyword>
<evidence type="ECO:0000313" key="8">
    <source>
        <dbReference type="Proteomes" id="UP001595740"/>
    </source>
</evidence>
<evidence type="ECO:0000256" key="5">
    <source>
        <dbReference type="SAM" id="MobiDB-lite"/>
    </source>
</evidence>
<feature type="signal peptide" evidence="6">
    <location>
        <begin position="1"/>
        <end position="21"/>
    </location>
</feature>